<protein>
    <recommendedName>
        <fullName evidence="2">Bacterial repeat domain-containing protein</fullName>
    </recommendedName>
</protein>
<evidence type="ECO:0000313" key="3">
    <source>
        <dbReference type="EMBL" id="KJU85452.1"/>
    </source>
</evidence>
<evidence type="ECO:0000256" key="1">
    <source>
        <dbReference type="SAM" id="MobiDB-lite"/>
    </source>
</evidence>
<dbReference type="InterPro" id="IPR044060">
    <property type="entry name" value="Bacterial_rp_domain"/>
</dbReference>
<sequence>MSVMANFALNRTLTINVTGNGNGTATAAKGIIYWNLHTGVAYYADSTEETLTAVAGTGSTFTGWTGCDSTSGTNGVTCVVKMTDSKTVSANFSKPSSKKAKHDFDGDGKSDIFWQA</sequence>
<dbReference type="Proteomes" id="UP000033423">
    <property type="component" value="Unassembled WGS sequence"/>
</dbReference>
<feature type="domain" description="Bacterial repeat" evidence="2">
    <location>
        <begin position="14"/>
        <end position="94"/>
    </location>
</feature>
<name>A0A0F3GUE2_9BACT</name>
<gene>
    <name evidence="3" type="ORF">MBAV_002355</name>
</gene>
<comment type="caution">
    <text evidence="3">The sequence shown here is derived from an EMBL/GenBank/DDBJ whole genome shotgun (WGS) entry which is preliminary data.</text>
</comment>
<feature type="region of interest" description="Disordered" evidence="1">
    <location>
        <begin position="89"/>
        <end position="116"/>
    </location>
</feature>
<dbReference type="Pfam" id="PF18998">
    <property type="entry name" value="Flg_new_2"/>
    <property type="match status" value="1"/>
</dbReference>
<evidence type="ECO:0000313" key="4">
    <source>
        <dbReference type="Proteomes" id="UP000033423"/>
    </source>
</evidence>
<accession>A0A0F3GUE2</accession>
<keyword evidence="4" id="KW-1185">Reference proteome</keyword>
<reference evidence="3 4" key="1">
    <citation type="submission" date="2015-02" db="EMBL/GenBank/DDBJ databases">
        <title>Single-cell genomics of uncultivated deep-branching MTB reveals a conserved set of magnetosome genes.</title>
        <authorList>
            <person name="Kolinko S."/>
            <person name="Richter M."/>
            <person name="Glockner F.O."/>
            <person name="Brachmann A."/>
            <person name="Schuler D."/>
        </authorList>
    </citation>
    <scope>NUCLEOTIDE SEQUENCE [LARGE SCALE GENOMIC DNA]</scope>
    <source>
        <strain evidence="3">TM-1</strain>
    </source>
</reference>
<dbReference type="AlphaFoldDB" id="A0A0F3GUE2"/>
<dbReference type="EMBL" id="LACI01001018">
    <property type="protein sequence ID" value="KJU85452.1"/>
    <property type="molecule type" value="Genomic_DNA"/>
</dbReference>
<evidence type="ECO:0000259" key="2">
    <source>
        <dbReference type="Pfam" id="PF18998"/>
    </source>
</evidence>
<feature type="non-terminal residue" evidence="3">
    <location>
        <position position="116"/>
    </location>
</feature>
<proteinExistence type="predicted"/>
<organism evidence="3 4">
    <name type="scientific">Candidatus Magnetobacterium bavaricum</name>
    <dbReference type="NCBI Taxonomy" id="29290"/>
    <lineage>
        <taxon>Bacteria</taxon>
        <taxon>Pseudomonadati</taxon>
        <taxon>Nitrospirota</taxon>
        <taxon>Thermodesulfovibrionia</taxon>
        <taxon>Thermodesulfovibrionales</taxon>
        <taxon>Candidatus Magnetobacteriaceae</taxon>
        <taxon>Candidatus Magnetobacterium</taxon>
    </lineage>
</organism>
<dbReference type="PATRIC" id="fig|29290.4.peg.3136"/>